<accession>A0AAV1EDA7</accession>
<dbReference type="AlphaFoldDB" id="A0AAV1EDA7"/>
<name>A0AAV1EDA7_OLDCO</name>
<proteinExistence type="predicted"/>
<dbReference type="EMBL" id="OX459126">
    <property type="protein sequence ID" value="CAI9117542.1"/>
    <property type="molecule type" value="Genomic_DNA"/>
</dbReference>
<reference evidence="1" key="1">
    <citation type="submission" date="2023-03" db="EMBL/GenBank/DDBJ databases">
        <authorList>
            <person name="Julca I."/>
        </authorList>
    </citation>
    <scope>NUCLEOTIDE SEQUENCE</scope>
</reference>
<keyword evidence="2" id="KW-1185">Reference proteome</keyword>
<protein>
    <submittedName>
        <fullName evidence="1">OLC1v1018943C1</fullName>
    </submittedName>
</protein>
<evidence type="ECO:0000313" key="2">
    <source>
        <dbReference type="Proteomes" id="UP001161247"/>
    </source>
</evidence>
<organism evidence="1 2">
    <name type="scientific">Oldenlandia corymbosa var. corymbosa</name>
    <dbReference type="NCBI Taxonomy" id="529605"/>
    <lineage>
        <taxon>Eukaryota</taxon>
        <taxon>Viridiplantae</taxon>
        <taxon>Streptophyta</taxon>
        <taxon>Embryophyta</taxon>
        <taxon>Tracheophyta</taxon>
        <taxon>Spermatophyta</taxon>
        <taxon>Magnoliopsida</taxon>
        <taxon>eudicotyledons</taxon>
        <taxon>Gunneridae</taxon>
        <taxon>Pentapetalae</taxon>
        <taxon>asterids</taxon>
        <taxon>lamiids</taxon>
        <taxon>Gentianales</taxon>
        <taxon>Rubiaceae</taxon>
        <taxon>Rubioideae</taxon>
        <taxon>Spermacoceae</taxon>
        <taxon>Hedyotis-Oldenlandia complex</taxon>
        <taxon>Oldenlandia</taxon>
    </lineage>
</organism>
<evidence type="ECO:0000313" key="1">
    <source>
        <dbReference type="EMBL" id="CAI9117542.1"/>
    </source>
</evidence>
<sequence>MDVKGFTQMSMQELAIKKCFFNGIDWPSNQTTAKCVDVKPNQWEFMIMKENNEPVGFEGRMWEEFHDYYYNKIKCVNVIVIYIGNLYFHLRLFNNEGYCCNLDIVDSDTSKGEVDTVDYLCSNGDTLAYSTPMKLDDYTNAILYYDGVPVINMHRAVTNDNPHRFVIEGDIKYMVDLKKIPLGITLGFRIDARKACNKEYLIIEVL</sequence>
<dbReference type="Proteomes" id="UP001161247">
    <property type="component" value="Chromosome 9"/>
</dbReference>
<gene>
    <name evidence="1" type="ORF">OLC1_LOCUS23590</name>
</gene>